<accession>A0A6C0ATN8</accession>
<reference evidence="1" key="1">
    <citation type="journal article" date="2020" name="Nature">
        <title>Giant virus diversity and host interactions through global metagenomics.</title>
        <authorList>
            <person name="Schulz F."/>
            <person name="Roux S."/>
            <person name="Paez-Espino D."/>
            <person name="Jungbluth S."/>
            <person name="Walsh D.A."/>
            <person name="Denef V.J."/>
            <person name="McMahon K.D."/>
            <person name="Konstantinidis K.T."/>
            <person name="Eloe-Fadrosh E.A."/>
            <person name="Kyrpides N.C."/>
            <person name="Woyke T."/>
        </authorList>
    </citation>
    <scope>NUCLEOTIDE SEQUENCE</scope>
    <source>
        <strain evidence="1">GVMAG-S-1103017-74</strain>
    </source>
</reference>
<dbReference type="AlphaFoldDB" id="A0A6C0ATN8"/>
<name>A0A6C0ATN8_9ZZZZ</name>
<protein>
    <submittedName>
        <fullName evidence="1">Uncharacterized protein</fullName>
    </submittedName>
</protein>
<organism evidence="1">
    <name type="scientific">viral metagenome</name>
    <dbReference type="NCBI Taxonomy" id="1070528"/>
    <lineage>
        <taxon>unclassified sequences</taxon>
        <taxon>metagenomes</taxon>
        <taxon>organismal metagenomes</taxon>
    </lineage>
</organism>
<dbReference type="EMBL" id="MN740864">
    <property type="protein sequence ID" value="QHS82926.1"/>
    <property type="molecule type" value="Genomic_DNA"/>
</dbReference>
<evidence type="ECO:0000313" key="1">
    <source>
        <dbReference type="EMBL" id="QHS82926.1"/>
    </source>
</evidence>
<proteinExistence type="predicted"/>
<sequence>MANVTAANAAAAREHLTAAAQSGAFAARMAAPRGYDPNRFTKLFTGARGALYYTHLSTGKKVYLTKSQRARCLRTAADAPVSLLPGDVNNECRYVVEDTAPRAARHAHARYDVAAGRWVRGYGGAKIERDEGGAAE</sequence>